<feature type="coiled-coil region" evidence="1">
    <location>
        <begin position="7"/>
        <end position="52"/>
    </location>
</feature>
<proteinExistence type="predicted"/>
<dbReference type="KEGG" id="tcn:H9L16_01230"/>
<reference evidence="3 4" key="1">
    <citation type="submission" date="2020-08" db="EMBL/GenBank/DDBJ databases">
        <title>Genome sequence of Thermomonas carbonis KCTC 42013T.</title>
        <authorList>
            <person name="Hyun D.-W."/>
            <person name="Bae J.-W."/>
        </authorList>
    </citation>
    <scope>NUCLEOTIDE SEQUENCE [LARGE SCALE GENOMIC DNA]</scope>
    <source>
        <strain evidence="3 4">KCTC 42013</strain>
    </source>
</reference>
<gene>
    <name evidence="3" type="ORF">H9L16_01230</name>
</gene>
<dbReference type="EMBL" id="CP060719">
    <property type="protein sequence ID" value="QNN70298.1"/>
    <property type="molecule type" value="Genomic_DNA"/>
</dbReference>
<protein>
    <submittedName>
        <fullName evidence="3">Uncharacterized protein</fullName>
    </submittedName>
</protein>
<keyword evidence="2" id="KW-0812">Transmembrane</keyword>
<accession>A0A7G9SR23</accession>
<dbReference type="AlphaFoldDB" id="A0A7G9SR23"/>
<keyword evidence="2" id="KW-1133">Transmembrane helix</keyword>
<dbReference type="Proteomes" id="UP000515804">
    <property type="component" value="Chromosome"/>
</dbReference>
<keyword evidence="2" id="KW-0472">Membrane</keyword>
<evidence type="ECO:0000313" key="4">
    <source>
        <dbReference type="Proteomes" id="UP000515804"/>
    </source>
</evidence>
<evidence type="ECO:0000256" key="2">
    <source>
        <dbReference type="SAM" id="Phobius"/>
    </source>
</evidence>
<evidence type="ECO:0000313" key="3">
    <source>
        <dbReference type="EMBL" id="QNN70298.1"/>
    </source>
</evidence>
<name>A0A7G9SR23_9GAMM</name>
<organism evidence="3 4">
    <name type="scientific">Thermomonas carbonis</name>
    <dbReference type="NCBI Taxonomy" id="1463158"/>
    <lineage>
        <taxon>Bacteria</taxon>
        <taxon>Pseudomonadati</taxon>
        <taxon>Pseudomonadota</taxon>
        <taxon>Gammaproteobacteria</taxon>
        <taxon>Lysobacterales</taxon>
        <taxon>Lysobacteraceae</taxon>
        <taxon>Thermomonas</taxon>
    </lineage>
</organism>
<dbReference type="RefSeq" id="WP_187552814.1">
    <property type="nucleotide sequence ID" value="NZ_BMZL01000001.1"/>
</dbReference>
<feature type="transmembrane region" description="Helical" evidence="2">
    <location>
        <begin position="60"/>
        <end position="80"/>
    </location>
</feature>
<keyword evidence="4" id="KW-1185">Reference proteome</keyword>
<sequence>MDNDPHIASLLRDIRDQQRESLALQREHIAVYKAQMERIERLNAQAESLQGRAGKALKGLLWFAIPLLVLVLLLMAWPYARYMFG</sequence>
<keyword evidence="1" id="KW-0175">Coiled coil</keyword>
<evidence type="ECO:0000256" key="1">
    <source>
        <dbReference type="SAM" id="Coils"/>
    </source>
</evidence>